<dbReference type="GO" id="GO:0016787">
    <property type="term" value="F:hydrolase activity"/>
    <property type="evidence" value="ECO:0007669"/>
    <property type="project" value="UniProtKB-KW"/>
</dbReference>
<dbReference type="PANTHER" id="PTHR11895:SF151">
    <property type="entry name" value="GLUTAMYL-TRNA(GLN) AMIDOTRANSFERASE SUBUNIT A"/>
    <property type="match status" value="1"/>
</dbReference>
<keyword evidence="3" id="KW-0378">Hydrolase</keyword>
<organism evidence="3 4">
    <name type="scientific">Pseudomonas morbosilactucae</name>
    <dbReference type="NCBI Taxonomy" id="2938197"/>
    <lineage>
        <taxon>Bacteria</taxon>
        <taxon>Pseudomonadati</taxon>
        <taxon>Pseudomonadota</taxon>
        <taxon>Gammaproteobacteria</taxon>
        <taxon>Pseudomonadales</taxon>
        <taxon>Pseudomonadaceae</taxon>
        <taxon>Pseudomonas</taxon>
    </lineage>
</organism>
<evidence type="ECO:0000256" key="1">
    <source>
        <dbReference type="SAM" id="SignalP"/>
    </source>
</evidence>
<dbReference type="InterPro" id="IPR036928">
    <property type="entry name" value="AS_sf"/>
</dbReference>
<keyword evidence="1" id="KW-0732">Signal</keyword>
<dbReference type="Pfam" id="PF01425">
    <property type="entry name" value="Amidase"/>
    <property type="match status" value="1"/>
</dbReference>
<dbReference type="PANTHER" id="PTHR11895">
    <property type="entry name" value="TRANSAMIDASE"/>
    <property type="match status" value="1"/>
</dbReference>
<feature type="domain" description="Amidase" evidence="2">
    <location>
        <begin position="50"/>
        <end position="483"/>
    </location>
</feature>
<reference evidence="3 4" key="1">
    <citation type="journal article" date="2022" name="Int. J. Syst. Evol. Microbiol.">
        <title>Pseudomonas aegrilactucae sp. nov. and Pseudomonas morbosilactucae sp. nov., pathogens causing bacterial rot of lettuce in Japan.</title>
        <authorList>
            <person name="Sawada H."/>
            <person name="Fujikawa T."/>
            <person name="Satou M."/>
        </authorList>
    </citation>
    <scope>NUCLEOTIDE SEQUENCE [LARGE SCALE GENOMIC DNA]</scope>
    <source>
        <strain evidence="3 4">MAFF 302030</strain>
    </source>
</reference>
<dbReference type="Gene3D" id="3.90.1300.10">
    <property type="entry name" value="Amidase signature (AS) domain"/>
    <property type="match status" value="1"/>
</dbReference>
<protein>
    <submittedName>
        <fullName evidence="3">Indoleacetamide hydrolase</fullName>
    </submittedName>
</protein>
<dbReference type="PROSITE" id="PS00571">
    <property type="entry name" value="AMIDASES"/>
    <property type="match status" value="1"/>
</dbReference>
<dbReference type="InterPro" id="IPR023631">
    <property type="entry name" value="Amidase_dom"/>
</dbReference>
<feature type="signal peptide" evidence="1">
    <location>
        <begin position="1"/>
        <end position="21"/>
    </location>
</feature>
<dbReference type="EMBL" id="JALQCW010000063">
    <property type="protein sequence ID" value="MCK9800334.1"/>
    <property type="molecule type" value="Genomic_DNA"/>
</dbReference>
<proteinExistence type="predicted"/>
<reference evidence="3 4" key="2">
    <citation type="journal article" date="2023" name="Plant Pathol.">
        <title>Dismantling and reorganizing Pseudomonas marginalis sensu#lato.</title>
        <authorList>
            <person name="Sawada H."/>
            <person name="Fujikawa T."/>
            <person name="Satou M."/>
        </authorList>
    </citation>
    <scope>NUCLEOTIDE SEQUENCE [LARGE SCALE GENOMIC DNA]</scope>
    <source>
        <strain evidence="3 4">MAFF 302030</strain>
    </source>
</reference>
<dbReference type="AlphaFoldDB" id="A0A9X2C8J9"/>
<comment type="caution">
    <text evidence="3">The sequence shown here is derived from an EMBL/GenBank/DDBJ whole genome shotgun (WGS) entry which is preliminary data.</text>
</comment>
<dbReference type="InterPro" id="IPR000120">
    <property type="entry name" value="Amidase"/>
</dbReference>
<dbReference type="InterPro" id="IPR020556">
    <property type="entry name" value="Amidase_CS"/>
</dbReference>
<dbReference type="SUPFAM" id="SSF75304">
    <property type="entry name" value="Amidase signature (AS) enzymes"/>
    <property type="match status" value="1"/>
</dbReference>
<dbReference type="NCBIfam" id="NF005688">
    <property type="entry name" value="PRK07488.1"/>
    <property type="match status" value="1"/>
</dbReference>
<sequence>MRQLIWGMGPPLALAASVSSAGVLPADFYELTGVETANLICSKTVTSRQLVEGWLARIETHKALNTFISLDARAALAQADAYDQGLQQGKPCLPLGGVPIAIKDNIQVKGFANTAGTPALANFYPKVSAAIVDRLIAAGAIVIGKTNMQELAYGTSGYNTAFHEPGIVGVRNAYDPTRIAGGSSSGSASAVGARLIPIALGTDTGGSIRQPCALNGCVGFRPTVGRYSQQGITPISHTRDTAGPMTRSVEDVVLLDQVITGLKPLVPPKAAAVRLGVPAEFWQDLQPDVAVIADLALKKLEAAGFQLVPVSMHGVFELDAKVGMPIALYEGKTGLQSYLTVSGSGVSIETLASQISSPDVREIFDRFITPQKIPDANGNLVDLAPAYDWAIHTGVPALKQMYMRVVQDNRLDALVFPTSPEVAIKSEPQATTFAAFARMIRNADPGSNARLPGLTLPIGLGPSSALPVGLEIDGLPDSDAHLLAIGLTMQSVFGRQAGPAR</sequence>
<gene>
    <name evidence="3" type="primary">iaaH</name>
    <name evidence="3" type="ORF">M1B34_22250</name>
</gene>
<dbReference type="Proteomes" id="UP001155059">
    <property type="component" value="Unassembled WGS sequence"/>
</dbReference>
<accession>A0A9X2C8J9</accession>
<evidence type="ECO:0000313" key="4">
    <source>
        <dbReference type="Proteomes" id="UP001155059"/>
    </source>
</evidence>
<evidence type="ECO:0000313" key="3">
    <source>
        <dbReference type="EMBL" id="MCK9800334.1"/>
    </source>
</evidence>
<evidence type="ECO:0000259" key="2">
    <source>
        <dbReference type="Pfam" id="PF01425"/>
    </source>
</evidence>
<name>A0A9X2C8J9_9PSED</name>
<feature type="chain" id="PRO_5040792904" evidence="1">
    <location>
        <begin position="22"/>
        <end position="501"/>
    </location>
</feature>
<dbReference type="RefSeq" id="WP_268266251.1">
    <property type="nucleotide sequence ID" value="NZ_JALQCW010000063.1"/>
</dbReference>